<keyword evidence="3" id="KW-0862">Zinc</keyword>
<feature type="domain" description="MYND-type" evidence="5">
    <location>
        <begin position="27"/>
        <end position="65"/>
    </location>
</feature>
<evidence type="ECO:0000256" key="2">
    <source>
        <dbReference type="ARBA" id="ARBA00022771"/>
    </source>
</evidence>
<gene>
    <name evidence="6" type="ORF">V1264_000767</name>
</gene>
<keyword evidence="7" id="KW-1185">Reference proteome</keyword>
<dbReference type="InterPro" id="IPR044034">
    <property type="entry name" value="NAC-like_UBA"/>
</dbReference>
<keyword evidence="2 4" id="KW-0863">Zinc-finger</keyword>
<comment type="caution">
    <text evidence="6">The sequence shown here is derived from an EMBL/GenBank/DDBJ whole genome shotgun (WGS) entry which is preliminary data.</text>
</comment>
<organism evidence="6 7">
    <name type="scientific">Littorina saxatilis</name>
    <dbReference type="NCBI Taxonomy" id="31220"/>
    <lineage>
        <taxon>Eukaryota</taxon>
        <taxon>Metazoa</taxon>
        <taxon>Spiralia</taxon>
        <taxon>Lophotrochozoa</taxon>
        <taxon>Mollusca</taxon>
        <taxon>Gastropoda</taxon>
        <taxon>Caenogastropoda</taxon>
        <taxon>Littorinimorpha</taxon>
        <taxon>Littorinoidea</taxon>
        <taxon>Littorinidae</taxon>
        <taxon>Littorina</taxon>
    </lineage>
</organism>
<keyword evidence="1" id="KW-0479">Metal-binding</keyword>
<dbReference type="Gene3D" id="6.10.140.2220">
    <property type="match status" value="1"/>
</dbReference>
<dbReference type="SUPFAM" id="SSF144232">
    <property type="entry name" value="HIT/MYND zinc finger-like"/>
    <property type="match status" value="1"/>
</dbReference>
<dbReference type="InterPro" id="IPR002893">
    <property type="entry name" value="Znf_MYND"/>
</dbReference>
<dbReference type="GO" id="GO:0008270">
    <property type="term" value="F:zinc ion binding"/>
    <property type="evidence" value="ECO:0007669"/>
    <property type="project" value="UniProtKB-KW"/>
</dbReference>
<dbReference type="Proteomes" id="UP001374579">
    <property type="component" value="Unassembled WGS sequence"/>
</dbReference>
<dbReference type="Gene3D" id="1.10.8.10">
    <property type="entry name" value="DNA helicase RuvA subunit, C-terminal domain"/>
    <property type="match status" value="1"/>
</dbReference>
<dbReference type="PROSITE" id="PS50865">
    <property type="entry name" value="ZF_MYND_2"/>
    <property type="match status" value="1"/>
</dbReference>
<accession>A0AAN9C0R9</accession>
<dbReference type="Pfam" id="PF01753">
    <property type="entry name" value="zf-MYND"/>
    <property type="match status" value="1"/>
</dbReference>
<evidence type="ECO:0000259" key="5">
    <source>
        <dbReference type="PROSITE" id="PS50865"/>
    </source>
</evidence>
<dbReference type="PROSITE" id="PS01360">
    <property type="entry name" value="ZF_MYND_1"/>
    <property type="match status" value="1"/>
</dbReference>
<evidence type="ECO:0000313" key="7">
    <source>
        <dbReference type="Proteomes" id="UP001374579"/>
    </source>
</evidence>
<dbReference type="CDD" id="cd14278">
    <property type="entry name" value="UBA_NAC_like"/>
    <property type="match status" value="1"/>
</dbReference>
<evidence type="ECO:0000313" key="6">
    <source>
        <dbReference type="EMBL" id="KAK7114763.1"/>
    </source>
</evidence>
<evidence type="ECO:0000256" key="3">
    <source>
        <dbReference type="ARBA" id="ARBA00022833"/>
    </source>
</evidence>
<sequence>MADPKAIFEDDDASKTKGDVLDAQPACLKCGQIHRMMKCCTRCHSAYYCSRPCFVQHWPIHKHSCHPKERISEEITHCETEVLEMQEKKTLYKIVQRDKALTASSPRINFQKAADALSDKKPDKAQVQEPENDAILPGQEITLRYNKEKHKFKVCDAWEAQTIFRKMSSFLSCIPDNMRVIHKGKQLSVDTVRSAVSRGAVFQVLGEKMENEEGLVTKDVELLMQQMGLERNTAVKALRQSKGVLIDAIMTVGNK</sequence>
<protein>
    <recommendedName>
        <fullName evidence="5">MYND-type domain-containing protein</fullName>
    </recommendedName>
</protein>
<evidence type="ECO:0000256" key="4">
    <source>
        <dbReference type="PROSITE-ProRule" id="PRU00134"/>
    </source>
</evidence>
<name>A0AAN9C0R9_9CAEN</name>
<dbReference type="EMBL" id="JBAMIC010000001">
    <property type="protein sequence ID" value="KAK7114763.1"/>
    <property type="molecule type" value="Genomic_DNA"/>
</dbReference>
<dbReference type="Pfam" id="PF19026">
    <property type="entry name" value="UBA_HYPK"/>
    <property type="match status" value="1"/>
</dbReference>
<evidence type="ECO:0000256" key="1">
    <source>
        <dbReference type="ARBA" id="ARBA00022723"/>
    </source>
</evidence>
<reference evidence="6 7" key="1">
    <citation type="submission" date="2024-02" db="EMBL/GenBank/DDBJ databases">
        <title>Chromosome-scale genome assembly of the rough periwinkle Littorina saxatilis.</title>
        <authorList>
            <person name="De Jode A."/>
            <person name="Faria R."/>
            <person name="Formenti G."/>
            <person name="Sims Y."/>
            <person name="Smith T.P."/>
            <person name="Tracey A."/>
            <person name="Wood J.M.D."/>
            <person name="Zagrodzka Z.B."/>
            <person name="Johannesson K."/>
            <person name="Butlin R.K."/>
            <person name="Leder E.H."/>
        </authorList>
    </citation>
    <scope>NUCLEOTIDE SEQUENCE [LARGE SCALE GENOMIC DNA]</scope>
    <source>
        <strain evidence="6">Snail1</strain>
        <tissue evidence="6">Muscle</tissue>
    </source>
</reference>
<proteinExistence type="predicted"/>
<dbReference type="AlphaFoldDB" id="A0AAN9C0R9"/>